<sequence>MRAIRVAALLACCLCGPIMAQDDPGSPEVRYPQLPASGGTVQAFVPDGWTIEFQQAGDLSKDGRDDLVLVLRMQDPANVVENEGLGVSEFDTNPRLLAVLFADAAGGYRLALQDHALIPRPDNPVMDDYLGDGESIQVRRGAFTVTLRSWASAGTWYTSSTTFTFRHQDGCFRLIGHDSTWMHRGSGETGTTSLNFAAGKGVFEEGTMESDAPTRTKTVSIPRGELPCLEDIGNGFEFDPGVKSPFND</sequence>
<dbReference type="Proteomes" id="UP001597110">
    <property type="component" value="Unassembled WGS sequence"/>
</dbReference>
<accession>A0ABW2YIA6</accession>
<evidence type="ECO:0000256" key="1">
    <source>
        <dbReference type="SAM" id="SignalP"/>
    </source>
</evidence>
<dbReference type="EMBL" id="JBHTIF010000002">
    <property type="protein sequence ID" value="MFD0726638.1"/>
    <property type="molecule type" value="Genomic_DNA"/>
</dbReference>
<protein>
    <submittedName>
        <fullName evidence="2">Uncharacterized protein</fullName>
    </submittedName>
</protein>
<keyword evidence="3" id="KW-1185">Reference proteome</keyword>
<evidence type="ECO:0000313" key="2">
    <source>
        <dbReference type="EMBL" id="MFD0726638.1"/>
    </source>
</evidence>
<evidence type="ECO:0000313" key="3">
    <source>
        <dbReference type="Proteomes" id="UP001597110"/>
    </source>
</evidence>
<name>A0ABW2YIA6_9GAMM</name>
<proteinExistence type="predicted"/>
<keyword evidence="1" id="KW-0732">Signal</keyword>
<organism evidence="2 3">
    <name type="scientific">Lysobacter brunescens</name>
    <dbReference type="NCBI Taxonomy" id="262323"/>
    <lineage>
        <taxon>Bacteria</taxon>
        <taxon>Pseudomonadati</taxon>
        <taxon>Pseudomonadota</taxon>
        <taxon>Gammaproteobacteria</taxon>
        <taxon>Lysobacterales</taxon>
        <taxon>Lysobacteraceae</taxon>
        <taxon>Lysobacter</taxon>
    </lineage>
</organism>
<gene>
    <name evidence="2" type="ORF">ACFQ0E_13635</name>
</gene>
<reference evidence="3" key="1">
    <citation type="journal article" date="2019" name="Int. J. Syst. Evol. Microbiol.">
        <title>The Global Catalogue of Microorganisms (GCM) 10K type strain sequencing project: providing services to taxonomists for standard genome sequencing and annotation.</title>
        <authorList>
            <consortium name="The Broad Institute Genomics Platform"/>
            <consortium name="The Broad Institute Genome Sequencing Center for Infectious Disease"/>
            <person name="Wu L."/>
            <person name="Ma J."/>
        </authorList>
    </citation>
    <scope>NUCLEOTIDE SEQUENCE [LARGE SCALE GENOMIC DNA]</scope>
    <source>
        <strain evidence="3">CCUG 55585</strain>
    </source>
</reference>
<dbReference type="RefSeq" id="WP_386824669.1">
    <property type="nucleotide sequence ID" value="NZ_JBHTIF010000002.1"/>
</dbReference>
<feature type="signal peptide" evidence="1">
    <location>
        <begin position="1"/>
        <end position="20"/>
    </location>
</feature>
<feature type="chain" id="PRO_5045143021" evidence="1">
    <location>
        <begin position="21"/>
        <end position="248"/>
    </location>
</feature>
<comment type="caution">
    <text evidence="2">The sequence shown here is derived from an EMBL/GenBank/DDBJ whole genome shotgun (WGS) entry which is preliminary data.</text>
</comment>